<name>A0ACD6ARJ3_AVESA</name>
<keyword evidence="2" id="KW-1185">Reference proteome</keyword>
<sequence>MDPPPLMALVSMDLLLEEALRTMARAVERFRSLGERQMRRLLLGAGAGAGDHVSGKLRDLATQLEQIRDLVWGAQLAEDGWSSPAKETLCGIEDLFDEMEYHKLKFQVETTSSKTTKVSNPLASALKLGRRFVGSSGDEGSTSRFRKDLDSVASTLGALLKEARGSNLQLAVFDSTGATTAPHQDHKLFGRNKEVNDIVQMLTEPLPSPSPTIQVIPIVGMGGLGKTTLAHSVYNDARVKRHFDLRIWVLVSARFDKVQLAKDILRSANPAYHGSVGKDVTFEALQLKLTQFLASKRVLIALDDIWYEAQDTWQQLLITLKSSAESGSRIIVTTRTPKVADMLGTSQTYHLNPLGIEDSWSLFHRYAFRGWSTHDSSDELEQIGRTIVAKANGLPLAVKVLGGLLGATKSTVDWRIILEKEFSRDVTLSSLQLSYNYLPGRLKQCFLFCGIFPKNWKFDQRSLIHFWMAHGFIQSQNGTGKRMEDVGTDYFNTLLSRSFFQTLREGSRTHYMMHDLIHDLAVSISANECRRIELGITCPIPPTVRHLSVTMDGENDISAAMNMLPKNLRTFLVLKTRSFSSNSLQDDFVGKFKTLRVLHLSHSGLTELPRAISRLSHLRYLSLGPTIRSLPDSICKLLHLQALDFTDKSSIGKLPAGISNLAKLRHLEIDMRCIARVPGFGRLVNLQGSVELCVKKGGGHTLQELNGMNCLRGQLKIKGLDNVLSKDEATKTDMRSKENLMALTLEWSSASRVLNPVSDYEVLENLQPHQNLKELHIVRYLGATAPSWLQLASLRELQSLHLVNCRSLGVLPPLGLLPSLKQLRMKELCTVKRIGREFYGTDDMAFPSLKVLVFDEFPSLVEWSEARANPFPCLERLEILDCPKLIQVPSFPPSVFDLKVERTLLISNMRLGPYSSSRLEMLTLDISTTSVLCRGLFHQSHLEAVIVLNINAGNKQLVDAEGLQSFKSLQKLQLCHSDISDQSLGSLLQVLPSLYSFVMMDLPNMTSLLVSGKTSLCTAVTELQISNCPLLSSLVSLDTFISLKRLVIEKCPKLTAASFPINFWRLTALKGDPLSPLLFDFIGDDLAASLSKANVASHIQARPLIKPDVLLLLDELITLLKQSCLETSSTAI</sequence>
<dbReference type="EnsemblPlants" id="AVESA.00010b.r2.UnG1411740.1">
    <property type="protein sequence ID" value="AVESA.00010b.r2.UnG1411740.1.CDS"/>
    <property type="gene ID" value="AVESA.00010b.r2.UnG1411740"/>
</dbReference>
<evidence type="ECO:0000313" key="2">
    <source>
        <dbReference type="Proteomes" id="UP001732700"/>
    </source>
</evidence>
<proteinExistence type="predicted"/>
<evidence type="ECO:0000313" key="1">
    <source>
        <dbReference type="EnsemblPlants" id="AVESA.00010b.r2.UnG1411740.1.CDS"/>
    </source>
</evidence>
<accession>A0ACD6ARJ3</accession>
<dbReference type="Proteomes" id="UP001732700">
    <property type="component" value="Unassembled WGS sequence"/>
</dbReference>
<protein>
    <submittedName>
        <fullName evidence="1">Uncharacterized protein</fullName>
    </submittedName>
</protein>
<organism evidence="1 2">
    <name type="scientific">Avena sativa</name>
    <name type="common">Oat</name>
    <dbReference type="NCBI Taxonomy" id="4498"/>
    <lineage>
        <taxon>Eukaryota</taxon>
        <taxon>Viridiplantae</taxon>
        <taxon>Streptophyta</taxon>
        <taxon>Embryophyta</taxon>
        <taxon>Tracheophyta</taxon>
        <taxon>Spermatophyta</taxon>
        <taxon>Magnoliopsida</taxon>
        <taxon>Liliopsida</taxon>
        <taxon>Poales</taxon>
        <taxon>Poaceae</taxon>
        <taxon>BOP clade</taxon>
        <taxon>Pooideae</taxon>
        <taxon>Poodae</taxon>
        <taxon>Poeae</taxon>
        <taxon>Poeae Chloroplast Group 1 (Aveneae type)</taxon>
        <taxon>Aveninae</taxon>
        <taxon>Avena</taxon>
    </lineage>
</organism>
<reference evidence="1" key="1">
    <citation type="submission" date="2025-09" db="UniProtKB">
        <authorList>
            <consortium name="EnsemblPlants"/>
        </authorList>
    </citation>
    <scope>IDENTIFICATION</scope>
</reference>